<keyword evidence="2" id="KW-1185">Reference proteome</keyword>
<name>A0A4R1RM36_9FLAO</name>
<dbReference type="AlphaFoldDB" id="A0A4R1RM36"/>
<protein>
    <submittedName>
        <fullName evidence="1">Uncharacterized protein</fullName>
    </submittedName>
</protein>
<evidence type="ECO:0000313" key="2">
    <source>
        <dbReference type="Proteomes" id="UP000295455"/>
    </source>
</evidence>
<reference evidence="1 2" key="1">
    <citation type="submission" date="2019-03" db="EMBL/GenBank/DDBJ databases">
        <title>Genomic Encyclopedia of Type Strains, Phase IV (KMG-IV): sequencing the most valuable type-strain genomes for metagenomic binning, comparative biology and taxonomic classification.</title>
        <authorList>
            <person name="Goeker M."/>
        </authorList>
    </citation>
    <scope>NUCLEOTIDE SEQUENCE [LARGE SCALE GENOMIC DNA]</scope>
    <source>
        <strain evidence="1 2">DSM 18792</strain>
    </source>
</reference>
<accession>A0A4R1RM36</accession>
<proteinExistence type="predicted"/>
<evidence type="ECO:0000313" key="1">
    <source>
        <dbReference type="EMBL" id="TCL66862.1"/>
    </source>
</evidence>
<dbReference type="RefSeq" id="WP_132217142.1">
    <property type="nucleotide sequence ID" value="NZ_OX156936.1"/>
</dbReference>
<sequence length="360" mass="43117">MKEYPHILYPQIEIVEKNLIDFTNSKTGFTESYFEQKLAKYFKSHILKNVVINDGKKYPYQPDYVFHYPEKNLYIDIEIDEPYSYYSKKPIHINDNKRNEYFLQKGWSIIRFSELQITKYPELCCKVISEHIRNLTGENIWIEGFHELDNLNIIKAWNFLEANKMATNSYRQTYLKFLKEIKEKKASINIIADGIFLNKEIQETKQILESESSIQEFNQSAKTSIFSKLLVQKFAGYFKNNETFDNKIYIEFTIYISNHHSFYNFSFDTDFIEMENYIINIYFVRTNEIICFEIFEKIKAENLKQVVLIADDPAYPSFLKTVNKTEIVLVKKYRESFMPNDFRYLTIDSLIENSLEIEYK</sequence>
<gene>
    <name evidence="1" type="ORF">EV196_103281</name>
</gene>
<organism evidence="1 2">
    <name type="scientific">Mariniflexile fucanivorans</name>
    <dbReference type="NCBI Taxonomy" id="264023"/>
    <lineage>
        <taxon>Bacteria</taxon>
        <taxon>Pseudomonadati</taxon>
        <taxon>Bacteroidota</taxon>
        <taxon>Flavobacteriia</taxon>
        <taxon>Flavobacteriales</taxon>
        <taxon>Flavobacteriaceae</taxon>
        <taxon>Mariniflexile</taxon>
    </lineage>
</organism>
<dbReference type="Proteomes" id="UP000295455">
    <property type="component" value="Unassembled WGS sequence"/>
</dbReference>
<comment type="caution">
    <text evidence="1">The sequence shown here is derived from an EMBL/GenBank/DDBJ whole genome shotgun (WGS) entry which is preliminary data.</text>
</comment>
<dbReference type="OrthoDB" id="884899at2"/>
<dbReference type="Gene3D" id="3.40.960.10">
    <property type="entry name" value="VSR Endonuclease"/>
    <property type="match status" value="1"/>
</dbReference>
<dbReference type="EMBL" id="SLUP01000003">
    <property type="protein sequence ID" value="TCL66862.1"/>
    <property type="molecule type" value="Genomic_DNA"/>
</dbReference>